<dbReference type="Proteomes" id="UP000002171">
    <property type="component" value="Unassembled WGS sequence"/>
</dbReference>
<gene>
    <name evidence="1" type="ORF">MED92_01434</name>
</gene>
<keyword evidence="2" id="KW-1185">Reference proteome</keyword>
<reference evidence="1 2" key="1">
    <citation type="submission" date="2006-02" db="EMBL/GenBank/DDBJ databases">
        <authorList>
            <person name="Pinhassi J."/>
            <person name="Pedros-Alio C."/>
            <person name="Ferriera S."/>
            <person name="Johnson J."/>
            <person name="Kravitz S."/>
            <person name="Halpern A."/>
            <person name="Remington K."/>
            <person name="Beeson K."/>
            <person name="Tran B."/>
            <person name="Rogers Y.-H."/>
            <person name="Friedman R."/>
            <person name="Venter J.C."/>
        </authorList>
    </citation>
    <scope>NUCLEOTIDE SEQUENCE [LARGE SCALE GENOMIC DNA]</scope>
    <source>
        <strain evidence="1 2">MED92</strain>
    </source>
</reference>
<dbReference type="AlphaFoldDB" id="A0A7U8GSF8"/>
<organism evidence="1 2">
    <name type="scientific">Neptuniibacter caesariensis</name>
    <dbReference type="NCBI Taxonomy" id="207954"/>
    <lineage>
        <taxon>Bacteria</taxon>
        <taxon>Pseudomonadati</taxon>
        <taxon>Pseudomonadota</taxon>
        <taxon>Gammaproteobacteria</taxon>
        <taxon>Oceanospirillales</taxon>
        <taxon>Oceanospirillaceae</taxon>
        <taxon>Neptuniibacter</taxon>
    </lineage>
</organism>
<dbReference type="PANTHER" id="PTHR23004:SF11">
    <property type="entry name" value="PROTEIN RPI-1"/>
    <property type="match status" value="1"/>
</dbReference>
<sequence length="201" mass="23093">MVEKIDEILTFWFGPIADGFTKADKSSLWWGGSAENDSLITELFSARVQQALRGELDPWAETPRGRLALIILLDQFTRTIYRGSADAFSGDSKALKLCLEGLESGHDQALEFVERTFFYMPLEHAEDLKMQERCILQFEQMLLEVSGVHKLQVENWIDFASQHHEQIERFGRFPHRNEALGRSSTPEELAYLLQSANRWGQ</sequence>
<dbReference type="InterPro" id="IPR011990">
    <property type="entry name" value="TPR-like_helical_dom_sf"/>
</dbReference>
<dbReference type="PANTHER" id="PTHR23004">
    <property type="entry name" value="DOUBLECORTIN DOMAIN CONTAINING 2"/>
    <property type="match status" value="1"/>
</dbReference>
<dbReference type="InterPro" id="IPR010323">
    <property type="entry name" value="DUF924"/>
</dbReference>
<dbReference type="OrthoDB" id="7593450at2"/>
<accession>A0A7U8GSF8</accession>
<proteinExistence type="predicted"/>
<dbReference type="Gene3D" id="1.25.40.10">
    <property type="entry name" value="Tetratricopeptide repeat domain"/>
    <property type="match status" value="1"/>
</dbReference>
<dbReference type="Gene3D" id="1.20.58.320">
    <property type="entry name" value="TPR-like"/>
    <property type="match status" value="1"/>
</dbReference>
<protein>
    <recommendedName>
        <fullName evidence="3">DUF924 domain-containing protein</fullName>
    </recommendedName>
</protein>
<evidence type="ECO:0008006" key="3">
    <source>
        <dbReference type="Google" id="ProtNLM"/>
    </source>
</evidence>
<dbReference type="RefSeq" id="WP_007022306.1">
    <property type="nucleotide sequence ID" value="NZ_CH724127.1"/>
</dbReference>
<comment type="caution">
    <text evidence="1">The sequence shown here is derived from an EMBL/GenBank/DDBJ whole genome shotgun (WGS) entry which is preliminary data.</text>
</comment>
<evidence type="ECO:0000313" key="1">
    <source>
        <dbReference type="EMBL" id="EAR61030.1"/>
    </source>
</evidence>
<dbReference type="Pfam" id="PF06041">
    <property type="entry name" value="DUF924"/>
    <property type="match status" value="1"/>
</dbReference>
<dbReference type="EMBL" id="AAOW01000011">
    <property type="protein sequence ID" value="EAR61030.1"/>
    <property type="molecule type" value="Genomic_DNA"/>
</dbReference>
<name>A0A7U8GSF8_NEPCE</name>
<evidence type="ECO:0000313" key="2">
    <source>
        <dbReference type="Proteomes" id="UP000002171"/>
    </source>
</evidence>
<dbReference type="SUPFAM" id="SSF48452">
    <property type="entry name" value="TPR-like"/>
    <property type="match status" value="1"/>
</dbReference>